<dbReference type="PROSITE" id="PS50056">
    <property type="entry name" value="TYR_PHOSPHATASE_2"/>
    <property type="match status" value="1"/>
</dbReference>
<dbReference type="GO" id="GO:0012505">
    <property type="term" value="C:endomembrane system"/>
    <property type="evidence" value="ECO:0007669"/>
    <property type="project" value="UniProtKB-SubCell"/>
</dbReference>
<gene>
    <name evidence="3" type="ORF">M0812_06216</name>
</gene>
<comment type="subcellular location">
    <subcellularLocation>
        <location evidence="1">Endomembrane system</location>
        <topology evidence="1">Peripheral membrane protein</topology>
    </subcellularLocation>
</comment>
<dbReference type="Proteomes" id="UP001146793">
    <property type="component" value="Unassembled WGS sequence"/>
</dbReference>
<evidence type="ECO:0000313" key="3">
    <source>
        <dbReference type="EMBL" id="KAJ3450051.1"/>
    </source>
</evidence>
<dbReference type="PANTHER" id="PTHR13524">
    <property type="entry name" value="MYOTUBULARIN-RELATED"/>
    <property type="match status" value="1"/>
</dbReference>
<accession>A0AAV8A9F1</accession>
<dbReference type="GO" id="GO:0005737">
    <property type="term" value="C:cytoplasm"/>
    <property type="evidence" value="ECO:0007669"/>
    <property type="project" value="UniProtKB-ARBA"/>
</dbReference>
<dbReference type="EMBL" id="JANTQA010000012">
    <property type="protein sequence ID" value="KAJ3450051.1"/>
    <property type="molecule type" value="Genomic_DNA"/>
</dbReference>
<comment type="caution">
    <text evidence="3">The sequence shown here is derived from an EMBL/GenBank/DDBJ whole genome shotgun (WGS) entry which is preliminary data.</text>
</comment>
<dbReference type="InterPro" id="IPR010569">
    <property type="entry name" value="Myotubularin-like_Pase_dom"/>
</dbReference>
<organism evidence="3 4">
    <name type="scientific">Anaeramoeba flamelloides</name>
    <dbReference type="NCBI Taxonomy" id="1746091"/>
    <lineage>
        <taxon>Eukaryota</taxon>
        <taxon>Metamonada</taxon>
        <taxon>Anaeramoebidae</taxon>
        <taxon>Anaeramoeba</taxon>
    </lineage>
</organism>
<reference evidence="3" key="1">
    <citation type="submission" date="2022-08" db="EMBL/GenBank/DDBJ databases">
        <title>Novel sulphate-reducing endosymbionts in the free-living metamonad Anaeramoeba.</title>
        <authorList>
            <person name="Jerlstrom-Hultqvist J."/>
            <person name="Cepicka I."/>
            <person name="Gallot-Lavallee L."/>
            <person name="Salas-Leiva D."/>
            <person name="Curtis B.A."/>
            <person name="Zahonova K."/>
            <person name="Pipaliya S."/>
            <person name="Dacks J."/>
            <person name="Roger A.J."/>
        </authorList>
    </citation>
    <scope>NUCLEOTIDE SEQUENCE</scope>
    <source>
        <strain evidence="3">Busselton2</strain>
    </source>
</reference>
<name>A0AAV8A9F1_9EUKA</name>
<feature type="domain" description="Tyrosine specific protein phosphatases" evidence="2">
    <location>
        <begin position="235"/>
        <end position="277"/>
    </location>
</feature>
<dbReference type="InterPro" id="IPR029021">
    <property type="entry name" value="Prot-tyrosine_phosphatase-like"/>
</dbReference>
<evidence type="ECO:0000313" key="4">
    <source>
        <dbReference type="Proteomes" id="UP001146793"/>
    </source>
</evidence>
<evidence type="ECO:0000256" key="1">
    <source>
        <dbReference type="ARBA" id="ARBA00004184"/>
    </source>
</evidence>
<dbReference type="Pfam" id="PF06602">
    <property type="entry name" value="Myotub-related"/>
    <property type="match status" value="1"/>
</dbReference>
<dbReference type="PROSITE" id="PS00383">
    <property type="entry name" value="TYR_PHOSPHATASE_1"/>
    <property type="match status" value="1"/>
</dbReference>
<dbReference type="SUPFAM" id="SSF52799">
    <property type="entry name" value="(Phosphotyrosine protein) phosphatases II"/>
    <property type="match status" value="1"/>
</dbReference>
<dbReference type="InterPro" id="IPR039802">
    <property type="entry name" value="MTMR14"/>
</dbReference>
<dbReference type="PANTHER" id="PTHR13524:SF2">
    <property type="entry name" value="MYOTUBULARIN-RELATED PROTEIN 14"/>
    <property type="match status" value="1"/>
</dbReference>
<protein>
    <submittedName>
        <fullName evidence="3">Myotubularin-related protein</fullName>
    </submittedName>
</protein>
<dbReference type="GO" id="GO:0004438">
    <property type="term" value="F:phosphatidylinositol-3-phosphate phosphatase activity"/>
    <property type="evidence" value="ECO:0007669"/>
    <property type="project" value="InterPro"/>
</dbReference>
<dbReference type="Gene3D" id="3.90.190.10">
    <property type="entry name" value="Protein tyrosine phosphatase superfamily"/>
    <property type="match status" value="1"/>
</dbReference>
<dbReference type="AlphaFoldDB" id="A0AAV8A9F1"/>
<sequence length="383" mass="44951">MSIASPETLKGLMTTYLKEVKGTNRIVSSSYKRILNKTLKMFAVDYPEYECLDNQKKILCTTYPTKIPLPHTASRRNQSSVKELYKLYEDSSNVRARTRFVVPVMSYKDKMICRSGSVLCDQPTENVKKDRMLLKKLKISTISNFMVYHRSNPSSKILVGLSEKEPEIKHIYRNVKLEKFPIRAVPNLKCFAGYNYDFTNFMYKQLETAGFLKPKIDLSQHLVAPNNDQNAPKHINFIKLVELYFERNIQILKDPNETGLLIHCLSGWDRTPLFISMIRLSLWADGLLHSHFSAEEMAYFLVSYDWYLFYHRLRRRLQEKSELIHFVVYMMQFLADSKFSLNNTPQRVRKLKFEQLYNEFIPGYSSILPLVKLNDPPIFKIEC</sequence>
<dbReference type="InterPro" id="IPR000387">
    <property type="entry name" value="Tyr_Pase_dom"/>
</dbReference>
<evidence type="ECO:0000259" key="2">
    <source>
        <dbReference type="PROSITE" id="PS50056"/>
    </source>
</evidence>
<dbReference type="InterPro" id="IPR016130">
    <property type="entry name" value="Tyr_Pase_AS"/>
</dbReference>
<proteinExistence type="predicted"/>